<evidence type="ECO:0000313" key="5">
    <source>
        <dbReference type="EMBL" id="WPC21351.1"/>
    </source>
</evidence>
<evidence type="ECO:0000256" key="3">
    <source>
        <dbReference type="ARBA" id="ARBA00023315"/>
    </source>
</evidence>
<accession>A0ABZ0Q304</accession>
<dbReference type="Proteomes" id="UP001302696">
    <property type="component" value="Chromosome"/>
</dbReference>
<feature type="binding site" evidence="4">
    <location>
        <position position="235"/>
    </location>
    <ligand>
        <name>substrate</name>
    </ligand>
</feature>
<keyword evidence="2 4" id="KW-0808">Transferase</keyword>
<dbReference type="InterPro" id="IPR033752">
    <property type="entry name" value="MetA_family"/>
</dbReference>
<comment type="function">
    <text evidence="4">Transfers an acetyl group from acetyl-CoA to L-homoserine, forming acetyl-L-homoserine.</text>
</comment>
<dbReference type="EC" id="2.3.1.31" evidence="4"/>
<organism evidence="5 6">
    <name type="scientific">Pediococcus inopinatus</name>
    <dbReference type="NCBI Taxonomy" id="114090"/>
    <lineage>
        <taxon>Bacteria</taxon>
        <taxon>Bacillati</taxon>
        <taxon>Bacillota</taxon>
        <taxon>Bacilli</taxon>
        <taxon>Lactobacillales</taxon>
        <taxon>Lactobacillaceae</taxon>
        <taxon>Pediococcus</taxon>
    </lineage>
</organism>
<keyword evidence="6" id="KW-1185">Reference proteome</keyword>
<evidence type="ECO:0000256" key="4">
    <source>
        <dbReference type="HAMAP-Rule" id="MF_00295"/>
    </source>
</evidence>
<feature type="binding site" evidence="4">
    <location>
        <position position="183"/>
    </location>
    <ligand>
        <name>substrate</name>
    </ligand>
</feature>
<dbReference type="RefSeq" id="WP_063698349.1">
    <property type="nucleotide sequence ID" value="NZ_BBIM01000038.1"/>
</dbReference>
<evidence type="ECO:0000256" key="1">
    <source>
        <dbReference type="ARBA" id="ARBA00022605"/>
    </source>
</evidence>
<feature type="active site" description="Proton acceptor" evidence="4">
    <location>
        <position position="221"/>
    </location>
</feature>
<name>A0ABZ0Q304_9LACO</name>
<dbReference type="HAMAP" id="MF_00295">
    <property type="entry name" value="MetA_acyltransf"/>
    <property type="match status" value="1"/>
</dbReference>
<feature type="active site" evidence="4">
    <location>
        <position position="223"/>
    </location>
</feature>
<keyword evidence="4" id="KW-0486">Methionine biosynthesis</keyword>
<reference evidence="6" key="1">
    <citation type="submission" date="2024-06" db="EMBL/GenBank/DDBJ databases">
        <authorList>
            <person name="Chang H.C."/>
            <person name="Mun S.Y."/>
        </authorList>
    </citation>
    <scope>NUCLEOTIDE SEQUENCE [LARGE SCALE GENOMIC DNA]</scope>
    <source>
        <strain evidence="6">KT1</strain>
    </source>
</reference>
<comment type="catalytic activity">
    <reaction evidence="4">
        <text>L-homoserine + acetyl-CoA = O-acetyl-L-homoserine + CoA</text>
        <dbReference type="Rhea" id="RHEA:13701"/>
        <dbReference type="ChEBI" id="CHEBI:57287"/>
        <dbReference type="ChEBI" id="CHEBI:57288"/>
        <dbReference type="ChEBI" id="CHEBI:57476"/>
        <dbReference type="ChEBI" id="CHEBI:57716"/>
        <dbReference type="EC" id="2.3.1.31"/>
    </reaction>
</comment>
<dbReference type="InterPro" id="IPR029062">
    <property type="entry name" value="Class_I_gatase-like"/>
</dbReference>
<dbReference type="PANTHER" id="PTHR20919:SF0">
    <property type="entry name" value="HOMOSERINE O-SUCCINYLTRANSFERASE"/>
    <property type="match status" value="1"/>
</dbReference>
<comment type="caution">
    <text evidence="4">Lacks conserved residue(s) required for the propagation of feature annotation.</text>
</comment>
<feature type="site" description="Important for substrate specificity" evidence="4">
    <location>
        <position position="183"/>
    </location>
</feature>
<dbReference type="PANTHER" id="PTHR20919">
    <property type="entry name" value="HOMOSERINE O-SUCCINYLTRANSFERASE"/>
    <property type="match status" value="1"/>
</dbReference>
<evidence type="ECO:0000256" key="2">
    <source>
        <dbReference type="ARBA" id="ARBA00022679"/>
    </source>
</evidence>
<proteinExistence type="inferred from homology"/>
<sequence length="276" mass="31971">MTANAINGFLNCYQEWQSSKLRNPINILLLNLMPTKQATERQFLKAFNDLKQDVNFTFAYPTSHSFKGTSREAMAHTYLKFSEAAKKDYDALIITGAPVETLDFEQVDYWQEFEQIINWSHTHVKQTLLECWASQAALAIEFNLKKQNLREKIFGIYSATDIDTTSPLMAGLTTKNQLKMPQSRHTNIDQPHGVKIVCSNDEIGPMILHASQINQTYLTGHPEYDVDTLKIEYERDLNKKKAILAPKNYFDRDHHIHNTWQSSSHQVYQNWLNLMN</sequence>
<dbReference type="SUPFAM" id="SSF52317">
    <property type="entry name" value="Class I glutamine amidotransferase-like"/>
    <property type="match status" value="1"/>
</dbReference>
<comment type="subcellular location">
    <subcellularLocation>
        <location evidence="4">Cytoplasm</location>
    </subcellularLocation>
</comment>
<gene>
    <name evidence="4" type="primary">metAA</name>
    <name evidence="5" type="ORF">N6G96_08745</name>
</gene>
<dbReference type="EMBL" id="CP104778">
    <property type="protein sequence ID" value="WPC21351.1"/>
    <property type="molecule type" value="Genomic_DNA"/>
</dbReference>
<feature type="binding site" evidence="4">
    <location>
        <position position="152"/>
    </location>
    <ligand>
        <name>substrate</name>
    </ligand>
</feature>
<comment type="pathway">
    <text evidence="4">Amino-acid biosynthesis; L-methionine biosynthesis via de novo pathway; O-acetyl-L-homoserine from L-homoserine: step 1/1.</text>
</comment>
<comment type="similarity">
    <text evidence="4">Belongs to the MetA family.</text>
</comment>
<evidence type="ECO:0000313" key="6">
    <source>
        <dbReference type="Proteomes" id="UP001302696"/>
    </source>
</evidence>
<keyword evidence="3 4" id="KW-0012">Acyltransferase</keyword>
<dbReference type="Pfam" id="PF04204">
    <property type="entry name" value="HTS"/>
    <property type="match status" value="1"/>
</dbReference>
<keyword evidence="4" id="KW-0963">Cytoplasm</keyword>
<keyword evidence="1 4" id="KW-0028">Amino-acid biosynthesis</keyword>
<dbReference type="PIRSF" id="PIRSF000450">
    <property type="entry name" value="H_ser_succinyltr"/>
    <property type="match status" value="1"/>
</dbReference>
<protein>
    <recommendedName>
        <fullName evidence="4">Homoserine O-acetyltransferase</fullName>
        <shortName evidence="4">HAT</shortName>
        <ecNumber evidence="4">2.3.1.31</ecNumber>
    </recommendedName>
    <alternativeName>
        <fullName evidence="4">Homoserine transacetylase</fullName>
        <shortName evidence="4">HTA</shortName>
    </alternativeName>
</protein>
<feature type="active site" description="Acyl-thioester intermediate" evidence="4">
    <location>
        <position position="131"/>
    </location>
</feature>
<feature type="site" description="Important for acyl-CoA specificity" evidence="4">
    <location>
        <position position="100"/>
    </location>
</feature>
<dbReference type="Gene3D" id="3.40.50.880">
    <property type="match status" value="1"/>
</dbReference>